<protein>
    <submittedName>
        <fullName evidence="1">Uncharacterized protein</fullName>
    </submittedName>
</protein>
<reference evidence="2" key="1">
    <citation type="journal article" date="2010" name="Genome Res.">
        <title>Population genomic sequencing of Coccidioides fungi reveals recent hybridization and transposon control.</title>
        <authorList>
            <person name="Neafsey D.E."/>
            <person name="Barker B.M."/>
            <person name="Sharpton T.J."/>
            <person name="Stajich J.E."/>
            <person name="Park D.J."/>
            <person name="Whiston E."/>
            <person name="Hung C.-Y."/>
            <person name="McMahan C."/>
            <person name="White J."/>
            <person name="Sykes S."/>
            <person name="Heiman D."/>
            <person name="Young S."/>
            <person name="Zeng Q."/>
            <person name="Abouelleil A."/>
            <person name="Aftuck L."/>
            <person name="Bessette D."/>
            <person name="Brown A."/>
            <person name="FitzGerald M."/>
            <person name="Lui A."/>
            <person name="Macdonald J.P."/>
            <person name="Priest M."/>
            <person name="Orbach M.J."/>
            <person name="Galgiani J.N."/>
            <person name="Kirkland T.N."/>
            <person name="Cole G.T."/>
            <person name="Birren B.W."/>
            <person name="Henn M.R."/>
            <person name="Taylor J.W."/>
            <person name="Rounsley S.D."/>
        </authorList>
    </citation>
    <scope>NUCLEOTIDE SEQUENCE [LARGE SCALE GENOMIC DNA]</scope>
    <source>
        <strain evidence="2">RMSCC 3703</strain>
    </source>
</reference>
<evidence type="ECO:0000313" key="2">
    <source>
        <dbReference type="Proteomes" id="UP000054559"/>
    </source>
</evidence>
<dbReference type="AlphaFoldDB" id="A0A0J8QSH5"/>
<proteinExistence type="predicted"/>
<dbReference type="EMBL" id="DS268142">
    <property type="protein sequence ID" value="KMU75729.1"/>
    <property type="molecule type" value="Genomic_DNA"/>
</dbReference>
<gene>
    <name evidence="1" type="ORF">CISG_04903</name>
</gene>
<name>A0A0J8QSH5_COCIT</name>
<evidence type="ECO:0000313" key="1">
    <source>
        <dbReference type="EMBL" id="KMU75729.1"/>
    </source>
</evidence>
<accession>A0A0J8QSH5</accession>
<sequence length="222" mass="24625">MASPAGGTRCKESKRLSDFFNIYALLDITARFVDNLRTHIVRFTKIAEEGPKKGAGKELEKTWYTMDVEEGKSVMERIAAIKESSLQHSAPCKGGPPRSFFGDILDKVHLILIEDTGNCQPTFSTQLGFGILGGFADYLFALVRHIVPGEEHLNKPTIRHPELSPSTIFVSESEISALSLNLEQAAIPPFCVQADIYSAFRTTVTRVRRMSFVQLSPMTLTC</sequence>
<dbReference type="Proteomes" id="UP000054559">
    <property type="component" value="Unassembled WGS sequence"/>
</dbReference>
<organism evidence="1 2">
    <name type="scientific">Coccidioides immitis RMSCC 3703</name>
    <dbReference type="NCBI Taxonomy" id="454286"/>
    <lineage>
        <taxon>Eukaryota</taxon>
        <taxon>Fungi</taxon>
        <taxon>Dikarya</taxon>
        <taxon>Ascomycota</taxon>
        <taxon>Pezizomycotina</taxon>
        <taxon>Eurotiomycetes</taxon>
        <taxon>Eurotiomycetidae</taxon>
        <taxon>Onygenales</taxon>
        <taxon>Onygenaceae</taxon>
        <taxon>Coccidioides</taxon>
    </lineage>
</organism>